<evidence type="ECO:0000313" key="3">
    <source>
        <dbReference type="EMBL" id="OWQ93806.1"/>
    </source>
</evidence>
<evidence type="ECO:0000313" key="4">
    <source>
        <dbReference type="Proteomes" id="UP000197468"/>
    </source>
</evidence>
<dbReference type="NCBIfam" id="TIGR02595">
    <property type="entry name" value="PEP_CTERM"/>
    <property type="match status" value="1"/>
</dbReference>
<keyword evidence="1" id="KW-0732">Signal</keyword>
<feature type="chain" id="PRO_5013009785" description="Ice-binding protein C-terminal domain-containing protein" evidence="1">
    <location>
        <begin position="29"/>
        <end position="229"/>
    </location>
</feature>
<protein>
    <recommendedName>
        <fullName evidence="2">Ice-binding protein C-terminal domain-containing protein</fullName>
    </recommendedName>
</protein>
<organism evidence="3 4">
    <name type="scientific">Roseateles aquatilis</name>
    <dbReference type="NCBI Taxonomy" id="431061"/>
    <lineage>
        <taxon>Bacteria</taxon>
        <taxon>Pseudomonadati</taxon>
        <taxon>Pseudomonadota</taxon>
        <taxon>Betaproteobacteria</taxon>
        <taxon>Burkholderiales</taxon>
        <taxon>Sphaerotilaceae</taxon>
        <taxon>Roseateles</taxon>
    </lineage>
</organism>
<dbReference type="AlphaFoldDB" id="A0A246JME0"/>
<gene>
    <name evidence="3" type="ORF">CDN99_05050</name>
</gene>
<dbReference type="Pfam" id="PF07589">
    <property type="entry name" value="PEP-CTERM"/>
    <property type="match status" value="1"/>
</dbReference>
<evidence type="ECO:0000259" key="2">
    <source>
        <dbReference type="Pfam" id="PF07589"/>
    </source>
</evidence>
<reference evidence="3 4" key="1">
    <citation type="journal article" date="2008" name="Int. J. Syst. Evol. Microbiol.">
        <title>Description of Roseateles aquatilis sp. nov. and Roseateles terrae sp. nov., in the class Betaproteobacteria, and emended description of the genus Roseateles.</title>
        <authorList>
            <person name="Gomila M."/>
            <person name="Bowien B."/>
            <person name="Falsen E."/>
            <person name="Moore E.R."/>
            <person name="Lalucat J."/>
        </authorList>
    </citation>
    <scope>NUCLEOTIDE SEQUENCE [LARGE SCALE GENOMIC DNA]</scope>
    <source>
        <strain evidence="3 4">CCUG 48205</strain>
    </source>
</reference>
<dbReference type="EMBL" id="NIOF01000001">
    <property type="protein sequence ID" value="OWQ93806.1"/>
    <property type="molecule type" value="Genomic_DNA"/>
</dbReference>
<dbReference type="NCBIfam" id="NF038127">
    <property type="entry name" value="FDP_fam"/>
    <property type="match status" value="1"/>
</dbReference>
<keyword evidence="4" id="KW-1185">Reference proteome</keyword>
<dbReference type="Proteomes" id="UP000197468">
    <property type="component" value="Unassembled WGS sequence"/>
</dbReference>
<dbReference type="InterPro" id="IPR013424">
    <property type="entry name" value="Ice-binding_C"/>
</dbReference>
<accession>A0A246JME0</accession>
<name>A0A246JME0_9BURK</name>
<evidence type="ECO:0000256" key="1">
    <source>
        <dbReference type="SAM" id="SignalP"/>
    </source>
</evidence>
<dbReference type="OrthoDB" id="9153143at2"/>
<feature type="signal peptide" evidence="1">
    <location>
        <begin position="1"/>
        <end position="28"/>
    </location>
</feature>
<comment type="caution">
    <text evidence="3">The sequence shown here is derived from an EMBL/GenBank/DDBJ whole genome shotgun (WGS) entry which is preliminary data.</text>
</comment>
<sequence>MFKRVSSFKKKWLPIAALALGAATSGHAAAVYNEVGDAGQTLATAQVLLGTGSIDAIRGTLDASSADMFAIYLTAGTAFSATLTESSIAFNNFDSVLYLFDAFGRGLIANDDDGDVGGPYSTLSGYIPTVSGLYYLAVTGAGYTPVSGTSAIFPSLLGQGGNVAANPGAGPLTNWISTSAESGRYEIVLTGASAVVPEPGSLLLVGAALGAVGLIRRRKTAASSTPATV</sequence>
<proteinExistence type="predicted"/>
<dbReference type="Gene3D" id="2.60.120.380">
    <property type="match status" value="1"/>
</dbReference>
<feature type="domain" description="Ice-binding protein C-terminal" evidence="2">
    <location>
        <begin position="196"/>
        <end position="219"/>
    </location>
</feature>
<dbReference type="RefSeq" id="WP_088383091.1">
    <property type="nucleotide sequence ID" value="NZ_NIOF01000001.1"/>
</dbReference>